<feature type="non-terminal residue" evidence="1">
    <location>
        <position position="1"/>
    </location>
</feature>
<sequence length="65" mass="7568">HHGCPVLRFRTARTRLQVQVAVRGVVIAGEHAAEFQLFQLSFQLVQFRADFVECFLVFGFNRQFQ</sequence>
<gene>
    <name evidence="1" type="ORF">METZ01_LOCUS290175</name>
</gene>
<name>A0A382LR13_9ZZZZ</name>
<organism evidence="1">
    <name type="scientific">marine metagenome</name>
    <dbReference type="NCBI Taxonomy" id="408172"/>
    <lineage>
        <taxon>unclassified sequences</taxon>
        <taxon>metagenomes</taxon>
        <taxon>ecological metagenomes</taxon>
    </lineage>
</organism>
<dbReference type="EMBL" id="UINC01087722">
    <property type="protein sequence ID" value="SVC37321.1"/>
    <property type="molecule type" value="Genomic_DNA"/>
</dbReference>
<reference evidence="1" key="1">
    <citation type="submission" date="2018-05" db="EMBL/GenBank/DDBJ databases">
        <authorList>
            <person name="Lanie J.A."/>
            <person name="Ng W.-L."/>
            <person name="Kazmierczak K.M."/>
            <person name="Andrzejewski T.M."/>
            <person name="Davidsen T.M."/>
            <person name="Wayne K.J."/>
            <person name="Tettelin H."/>
            <person name="Glass J.I."/>
            <person name="Rusch D."/>
            <person name="Podicherti R."/>
            <person name="Tsui H.-C.T."/>
            <person name="Winkler M.E."/>
        </authorList>
    </citation>
    <scope>NUCLEOTIDE SEQUENCE</scope>
</reference>
<accession>A0A382LR13</accession>
<dbReference type="AlphaFoldDB" id="A0A382LR13"/>
<evidence type="ECO:0000313" key="1">
    <source>
        <dbReference type="EMBL" id="SVC37321.1"/>
    </source>
</evidence>
<proteinExistence type="predicted"/>
<protein>
    <submittedName>
        <fullName evidence="1">Uncharacterized protein</fullName>
    </submittedName>
</protein>